<organism evidence="2 3">
    <name type="scientific">Daphnia magna</name>
    <dbReference type="NCBI Taxonomy" id="35525"/>
    <lineage>
        <taxon>Eukaryota</taxon>
        <taxon>Metazoa</taxon>
        <taxon>Ecdysozoa</taxon>
        <taxon>Arthropoda</taxon>
        <taxon>Crustacea</taxon>
        <taxon>Branchiopoda</taxon>
        <taxon>Diplostraca</taxon>
        <taxon>Cladocera</taxon>
        <taxon>Anomopoda</taxon>
        <taxon>Daphniidae</taxon>
        <taxon>Daphnia</taxon>
    </lineage>
</organism>
<dbReference type="Gene3D" id="2.40.10.10">
    <property type="entry name" value="Trypsin-like serine proteases"/>
    <property type="match status" value="1"/>
</dbReference>
<proteinExistence type="predicted"/>
<protein>
    <submittedName>
        <fullName evidence="2">Uncharacterized protein</fullName>
    </submittedName>
</protein>
<dbReference type="PROSITE" id="PS50240">
    <property type="entry name" value="TRYPSIN_DOM"/>
    <property type="match status" value="1"/>
</dbReference>
<dbReference type="GO" id="GO:0006508">
    <property type="term" value="P:proteolysis"/>
    <property type="evidence" value="ECO:0007669"/>
    <property type="project" value="InterPro"/>
</dbReference>
<comment type="caution">
    <text evidence="2">The sequence shown here is derived from an EMBL/GenBank/DDBJ whole genome shotgun (WGS) entry which is preliminary data.</text>
</comment>
<dbReference type="PRINTS" id="PR00722">
    <property type="entry name" value="CHYMOTRYPSIN"/>
</dbReference>
<name>A0A0P5Z472_9CRUS</name>
<dbReference type="InterPro" id="IPR009003">
    <property type="entry name" value="Peptidase_S1_PA"/>
</dbReference>
<dbReference type="CDD" id="cd00190">
    <property type="entry name" value="Tryp_SPc"/>
    <property type="match status" value="1"/>
</dbReference>
<sequence length="262" mass="28579">MKLTSFLIALFFALTAGMPSEDRIYGGTQATGAVPYLASIVVNQQHICGGWIYDTDWVVTAANCVYDYLPSELSVIVGQYSLIQPDLDEEVINVFKINIYSGYNDTTMLHDIAMLQLATPMTFGVHVNYLPYEEADETGTVTGTFSGWGGTLEGNLPSTKLRTMTVDFPGDCSLYTQDEYSQNYMLCAGMATAQTSPCQYDEGSPLIQTINSIDYAVGIMSKNKGCGADAVSTIYTRLTAYYAWFNDIAGLQPTPAPAPLKK</sequence>
<dbReference type="GO" id="GO:0004252">
    <property type="term" value="F:serine-type endopeptidase activity"/>
    <property type="evidence" value="ECO:0007669"/>
    <property type="project" value="InterPro"/>
</dbReference>
<dbReference type="InterPro" id="IPR001254">
    <property type="entry name" value="Trypsin_dom"/>
</dbReference>
<dbReference type="SUPFAM" id="SSF50494">
    <property type="entry name" value="Trypsin-like serine proteases"/>
    <property type="match status" value="1"/>
</dbReference>
<evidence type="ECO:0000256" key="1">
    <source>
        <dbReference type="ARBA" id="ARBA00023157"/>
    </source>
</evidence>
<dbReference type="AlphaFoldDB" id="A0A0P5Z472"/>
<dbReference type="SMART" id="SM00020">
    <property type="entry name" value="Tryp_SPc"/>
    <property type="match status" value="1"/>
</dbReference>
<accession>A0A0P5Z472</accession>
<evidence type="ECO:0000313" key="2">
    <source>
        <dbReference type="EMBL" id="KZS05812.1"/>
    </source>
</evidence>
<keyword evidence="3" id="KW-1185">Reference proteome</keyword>
<dbReference type="PANTHER" id="PTHR24258">
    <property type="entry name" value="SERINE PROTEASE-RELATED"/>
    <property type="match status" value="1"/>
</dbReference>
<dbReference type="EMBL" id="LRGB01002860">
    <property type="protein sequence ID" value="KZS05812.1"/>
    <property type="molecule type" value="Genomic_DNA"/>
</dbReference>
<dbReference type="Proteomes" id="UP000076858">
    <property type="component" value="Unassembled WGS sequence"/>
</dbReference>
<reference evidence="2 3" key="1">
    <citation type="submission" date="2016-03" db="EMBL/GenBank/DDBJ databases">
        <title>EvidentialGene: Evidence-directed Construction of Genes on Genomes.</title>
        <authorList>
            <person name="Gilbert D.G."/>
            <person name="Choi J.-H."/>
            <person name="Mockaitis K."/>
            <person name="Colbourne J."/>
            <person name="Pfrender M."/>
        </authorList>
    </citation>
    <scope>NUCLEOTIDE SEQUENCE [LARGE SCALE GENOMIC DNA]</scope>
    <source>
        <strain evidence="2 3">Xinb3</strain>
        <tissue evidence="2">Complete organism</tissue>
    </source>
</reference>
<dbReference type="FunFam" id="2.40.10.10:FF:000068">
    <property type="entry name" value="transmembrane protease serine 2"/>
    <property type="match status" value="1"/>
</dbReference>
<dbReference type="OrthoDB" id="6755574at2759"/>
<dbReference type="PANTHER" id="PTHR24258:SF140">
    <property type="entry name" value="BCDNA.GH08420-RELATED"/>
    <property type="match status" value="1"/>
</dbReference>
<dbReference type="InterPro" id="IPR043504">
    <property type="entry name" value="Peptidase_S1_PA_chymotrypsin"/>
</dbReference>
<evidence type="ECO:0000313" key="3">
    <source>
        <dbReference type="Proteomes" id="UP000076858"/>
    </source>
</evidence>
<keyword evidence="1" id="KW-1015">Disulfide bond</keyword>
<dbReference type="Pfam" id="PF00089">
    <property type="entry name" value="Trypsin"/>
    <property type="match status" value="1"/>
</dbReference>
<gene>
    <name evidence="2" type="ORF">APZ42_030795</name>
</gene>
<dbReference type="InterPro" id="IPR001314">
    <property type="entry name" value="Peptidase_S1A"/>
</dbReference>
<dbReference type="STRING" id="35525.A0A0P5Z472"/>